<sequence length="124" mass="13027">MFARSCPRMGVRFASGNVFYMNKTFSARHLQSVASPLSTGFITPARFASTNAIARIGGGACVALPTDAAVDVALVEDVMTLATAVSEVPAALDLVMRLPSTVVPVVCEHVVWCSSGAHTKRNMA</sequence>
<accession>A0A7S1KZB6</accession>
<reference evidence="1" key="1">
    <citation type="submission" date="2021-01" db="EMBL/GenBank/DDBJ databases">
        <authorList>
            <person name="Corre E."/>
            <person name="Pelletier E."/>
            <person name="Niang G."/>
            <person name="Scheremetjew M."/>
            <person name="Finn R."/>
            <person name="Kale V."/>
            <person name="Holt S."/>
            <person name="Cochrane G."/>
            <person name="Meng A."/>
            <person name="Brown T."/>
            <person name="Cohen L."/>
        </authorList>
    </citation>
    <scope>NUCLEOTIDE SEQUENCE</scope>
    <source>
        <strain evidence="1">CCAP 1951/1</strain>
    </source>
</reference>
<evidence type="ECO:0000313" key="1">
    <source>
        <dbReference type="EMBL" id="CAD9090054.1"/>
    </source>
</evidence>
<protein>
    <submittedName>
        <fullName evidence="1">Uncharacterized protein</fullName>
    </submittedName>
</protein>
<proteinExistence type="predicted"/>
<dbReference type="AlphaFoldDB" id="A0A7S1KZB6"/>
<dbReference type="EMBL" id="HBGF01001906">
    <property type="protein sequence ID" value="CAD9090054.1"/>
    <property type="molecule type" value="Transcribed_RNA"/>
</dbReference>
<gene>
    <name evidence="1" type="ORF">NDES1114_LOCUS1302</name>
</gene>
<organism evidence="1">
    <name type="scientific">Neobodo designis</name>
    <name type="common">Flagellated protozoan</name>
    <name type="synonym">Bodo designis</name>
    <dbReference type="NCBI Taxonomy" id="312471"/>
    <lineage>
        <taxon>Eukaryota</taxon>
        <taxon>Discoba</taxon>
        <taxon>Euglenozoa</taxon>
        <taxon>Kinetoplastea</taxon>
        <taxon>Metakinetoplastina</taxon>
        <taxon>Neobodonida</taxon>
        <taxon>Neobodo</taxon>
    </lineage>
</organism>
<name>A0A7S1KZB6_NEODS</name>